<organism evidence="1 2">
    <name type="scientific">Trifolium subterraneum</name>
    <name type="common">Subterranean clover</name>
    <dbReference type="NCBI Taxonomy" id="3900"/>
    <lineage>
        <taxon>Eukaryota</taxon>
        <taxon>Viridiplantae</taxon>
        <taxon>Streptophyta</taxon>
        <taxon>Embryophyta</taxon>
        <taxon>Tracheophyta</taxon>
        <taxon>Spermatophyta</taxon>
        <taxon>Magnoliopsida</taxon>
        <taxon>eudicotyledons</taxon>
        <taxon>Gunneridae</taxon>
        <taxon>Pentapetalae</taxon>
        <taxon>rosids</taxon>
        <taxon>fabids</taxon>
        <taxon>Fabales</taxon>
        <taxon>Fabaceae</taxon>
        <taxon>Papilionoideae</taxon>
        <taxon>50 kb inversion clade</taxon>
        <taxon>NPAAA clade</taxon>
        <taxon>Hologalegina</taxon>
        <taxon>IRL clade</taxon>
        <taxon>Trifolieae</taxon>
        <taxon>Trifolium</taxon>
    </lineage>
</organism>
<dbReference type="EMBL" id="DF973208">
    <property type="protein sequence ID" value="GAU20074.1"/>
    <property type="molecule type" value="Genomic_DNA"/>
</dbReference>
<name>A0A2Z6LQ11_TRISU</name>
<sequence>MTPSLEVLPTFSGFDGGQIEVEYIEGGGFRREGLGVGLAMSNSGGGSESKNVQDNAAGVVSWWSLPEYSAINIDGPPHNPSFKATV</sequence>
<dbReference type="AlphaFoldDB" id="A0A2Z6LQ11"/>
<proteinExistence type="predicted"/>
<dbReference type="Proteomes" id="UP000242715">
    <property type="component" value="Unassembled WGS sequence"/>
</dbReference>
<evidence type="ECO:0000313" key="2">
    <source>
        <dbReference type="Proteomes" id="UP000242715"/>
    </source>
</evidence>
<reference evidence="2" key="1">
    <citation type="journal article" date="2017" name="Front. Plant Sci.">
        <title>Climate Clever Clovers: New Paradigm to Reduce the Environmental Footprint of Ruminants by Breeding Low Methanogenic Forages Utilizing Haplotype Variation.</title>
        <authorList>
            <person name="Kaur P."/>
            <person name="Appels R."/>
            <person name="Bayer P.E."/>
            <person name="Keeble-Gagnere G."/>
            <person name="Wang J."/>
            <person name="Hirakawa H."/>
            <person name="Shirasawa K."/>
            <person name="Vercoe P."/>
            <person name="Stefanova K."/>
            <person name="Durmic Z."/>
            <person name="Nichols P."/>
            <person name="Revell C."/>
            <person name="Isobe S.N."/>
            <person name="Edwards D."/>
            <person name="Erskine W."/>
        </authorList>
    </citation>
    <scope>NUCLEOTIDE SEQUENCE [LARGE SCALE GENOMIC DNA]</scope>
    <source>
        <strain evidence="2">cv. Daliak</strain>
    </source>
</reference>
<protein>
    <submittedName>
        <fullName evidence="1">Uncharacterized protein</fullName>
    </submittedName>
</protein>
<evidence type="ECO:0000313" key="1">
    <source>
        <dbReference type="EMBL" id="GAU20074.1"/>
    </source>
</evidence>
<accession>A0A2Z6LQ11</accession>
<gene>
    <name evidence="1" type="ORF">TSUD_381660</name>
</gene>
<keyword evidence="2" id="KW-1185">Reference proteome</keyword>